<accession>A0A6A6RTU1</accession>
<gene>
    <name evidence="2" type="ORF">P280DRAFT_481733</name>
</gene>
<feature type="region of interest" description="Disordered" evidence="1">
    <location>
        <begin position="97"/>
        <end position="142"/>
    </location>
</feature>
<keyword evidence="3" id="KW-1185">Reference proteome</keyword>
<dbReference type="EMBL" id="MU006788">
    <property type="protein sequence ID" value="KAF2638956.1"/>
    <property type="molecule type" value="Genomic_DNA"/>
</dbReference>
<evidence type="ECO:0000313" key="3">
    <source>
        <dbReference type="Proteomes" id="UP000799753"/>
    </source>
</evidence>
<name>A0A6A6RTU1_9PLEO</name>
<reference evidence="2" key="1">
    <citation type="journal article" date="2020" name="Stud. Mycol.">
        <title>101 Dothideomycetes genomes: a test case for predicting lifestyles and emergence of pathogens.</title>
        <authorList>
            <person name="Haridas S."/>
            <person name="Albert R."/>
            <person name="Binder M."/>
            <person name="Bloem J."/>
            <person name="Labutti K."/>
            <person name="Salamov A."/>
            <person name="Andreopoulos B."/>
            <person name="Baker S."/>
            <person name="Barry K."/>
            <person name="Bills G."/>
            <person name="Bluhm B."/>
            <person name="Cannon C."/>
            <person name="Castanera R."/>
            <person name="Culley D."/>
            <person name="Daum C."/>
            <person name="Ezra D."/>
            <person name="Gonzalez J."/>
            <person name="Henrissat B."/>
            <person name="Kuo A."/>
            <person name="Liang C."/>
            <person name="Lipzen A."/>
            <person name="Lutzoni F."/>
            <person name="Magnuson J."/>
            <person name="Mondo S."/>
            <person name="Nolan M."/>
            <person name="Ohm R."/>
            <person name="Pangilinan J."/>
            <person name="Park H.-J."/>
            <person name="Ramirez L."/>
            <person name="Alfaro M."/>
            <person name="Sun H."/>
            <person name="Tritt A."/>
            <person name="Yoshinaga Y."/>
            <person name="Zwiers L.-H."/>
            <person name="Turgeon B."/>
            <person name="Goodwin S."/>
            <person name="Spatafora J."/>
            <person name="Crous P."/>
            <person name="Grigoriev I."/>
        </authorList>
    </citation>
    <scope>NUCLEOTIDE SEQUENCE</scope>
    <source>
        <strain evidence="2">CBS 473.64</strain>
    </source>
</reference>
<proteinExistence type="predicted"/>
<dbReference type="Proteomes" id="UP000799753">
    <property type="component" value="Unassembled WGS sequence"/>
</dbReference>
<dbReference type="AlphaFoldDB" id="A0A6A6RTU1"/>
<protein>
    <submittedName>
        <fullName evidence="2">Uncharacterized protein</fullName>
    </submittedName>
</protein>
<sequence length="198" mass="21642">MADTSTTQQHPFDRQFPRLSFVLPHEGGRQDRVSECGRSSAAHTNTRIILTILAVSHTTTSLKSVLKSFSWPVYVFYAAAGHVFPYSRDLNAERAIRQTSSSDSDSDGNTNGIEDSEGSERSCPSGRRCWPSTSNAMSSPTASRTASSASQLYLPSFDEHGHLFGASIHALSYIGPSLPSAEWCLGQTKYRHIIATKK</sequence>
<evidence type="ECO:0000313" key="2">
    <source>
        <dbReference type="EMBL" id="KAF2638956.1"/>
    </source>
</evidence>
<organism evidence="2 3">
    <name type="scientific">Massarina eburnea CBS 473.64</name>
    <dbReference type="NCBI Taxonomy" id="1395130"/>
    <lineage>
        <taxon>Eukaryota</taxon>
        <taxon>Fungi</taxon>
        <taxon>Dikarya</taxon>
        <taxon>Ascomycota</taxon>
        <taxon>Pezizomycotina</taxon>
        <taxon>Dothideomycetes</taxon>
        <taxon>Pleosporomycetidae</taxon>
        <taxon>Pleosporales</taxon>
        <taxon>Massarineae</taxon>
        <taxon>Massarinaceae</taxon>
        <taxon>Massarina</taxon>
    </lineage>
</organism>
<evidence type="ECO:0000256" key="1">
    <source>
        <dbReference type="SAM" id="MobiDB-lite"/>
    </source>
</evidence>